<keyword evidence="10 13" id="KW-1133">Transmembrane helix</keyword>
<comment type="catalytic activity">
    <reaction evidence="13">
        <text>K(+)(in) + H(+)(in) = K(+)(out) + H(+)(out)</text>
        <dbReference type="Rhea" id="RHEA:28490"/>
        <dbReference type="ChEBI" id="CHEBI:15378"/>
        <dbReference type="ChEBI" id="CHEBI:29103"/>
    </reaction>
</comment>
<evidence type="ECO:0000313" key="16">
    <source>
        <dbReference type="EMBL" id="RED15683.1"/>
    </source>
</evidence>
<keyword evidence="6 13" id="KW-0633">Potassium transport</keyword>
<keyword evidence="8 13" id="KW-0769">Symport</keyword>
<keyword evidence="4 13" id="KW-1003">Cell membrane</keyword>
<evidence type="ECO:0000256" key="2">
    <source>
        <dbReference type="ARBA" id="ARBA00007019"/>
    </source>
</evidence>
<name>A0A3D9FD55_9SPHN</name>
<dbReference type="GO" id="GO:0015293">
    <property type="term" value="F:symporter activity"/>
    <property type="evidence" value="ECO:0007669"/>
    <property type="project" value="UniProtKB-UniRule"/>
</dbReference>
<evidence type="ECO:0000256" key="5">
    <source>
        <dbReference type="ARBA" id="ARBA00022519"/>
    </source>
</evidence>
<evidence type="ECO:0000313" key="17">
    <source>
        <dbReference type="Proteomes" id="UP000256310"/>
    </source>
</evidence>
<proteinExistence type="inferred from homology"/>
<feature type="transmembrane region" description="Helical" evidence="13">
    <location>
        <begin position="180"/>
        <end position="200"/>
    </location>
</feature>
<feature type="transmembrane region" description="Helical" evidence="13">
    <location>
        <begin position="436"/>
        <end position="454"/>
    </location>
</feature>
<evidence type="ECO:0000256" key="6">
    <source>
        <dbReference type="ARBA" id="ARBA00022538"/>
    </source>
</evidence>
<evidence type="ECO:0000256" key="9">
    <source>
        <dbReference type="ARBA" id="ARBA00022958"/>
    </source>
</evidence>
<evidence type="ECO:0000256" key="13">
    <source>
        <dbReference type="HAMAP-Rule" id="MF_01522"/>
    </source>
</evidence>
<dbReference type="Proteomes" id="UP000256310">
    <property type="component" value="Unassembled WGS sequence"/>
</dbReference>
<dbReference type="AlphaFoldDB" id="A0A3D9FD55"/>
<feature type="transmembrane region" description="Helical" evidence="13">
    <location>
        <begin position="226"/>
        <end position="245"/>
    </location>
</feature>
<feature type="transmembrane region" description="Helical" evidence="13">
    <location>
        <begin position="346"/>
        <end position="368"/>
    </location>
</feature>
<evidence type="ECO:0000259" key="15">
    <source>
        <dbReference type="Pfam" id="PF22776"/>
    </source>
</evidence>
<dbReference type="InterPro" id="IPR053951">
    <property type="entry name" value="K_trans_N"/>
</dbReference>
<feature type="transmembrane region" description="Helical" evidence="13">
    <location>
        <begin position="380"/>
        <end position="401"/>
    </location>
</feature>
<comment type="caution">
    <text evidence="16">The sequence shown here is derived from an EMBL/GenBank/DDBJ whole genome shotgun (WGS) entry which is preliminary data.</text>
</comment>
<feature type="domain" description="K+ potassium transporter C-terminal" evidence="15">
    <location>
        <begin position="486"/>
        <end position="634"/>
    </location>
</feature>
<feature type="transmembrane region" description="Helical" evidence="13">
    <location>
        <begin position="408"/>
        <end position="430"/>
    </location>
</feature>
<dbReference type="RefSeq" id="WP_116235170.1">
    <property type="nucleotide sequence ID" value="NZ_QRDP01000004.1"/>
</dbReference>
<accession>A0A3D9FD55</accession>
<feature type="transmembrane region" description="Helical" evidence="13">
    <location>
        <begin position="20"/>
        <end position="43"/>
    </location>
</feature>
<protein>
    <recommendedName>
        <fullName evidence="13">Probable potassium transport system protein Kup</fullName>
    </recommendedName>
</protein>
<keyword evidence="7 13" id="KW-0812">Transmembrane</keyword>
<evidence type="ECO:0000256" key="10">
    <source>
        <dbReference type="ARBA" id="ARBA00022989"/>
    </source>
</evidence>
<dbReference type="Pfam" id="PF22776">
    <property type="entry name" value="K_trans_C"/>
    <property type="match status" value="1"/>
</dbReference>
<evidence type="ECO:0000256" key="4">
    <source>
        <dbReference type="ARBA" id="ARBA00022475"/>
    </source>
</evidence>
<dbReference type="EMBL" id="QRDP01000004">
    <property type="protein sequence ID" value="RED15683.1"/>
    <property type="molecule type" value="Genomic_DNA"/>
</dbReference>
<comment type="similarity">
    <text evidence="2 13">Belongs to the HAK/KUP transporter (TC 2.A.72) family.</text>
</comment>
<feature type="transmembrane region" description="Helical" evidence="13">
    <location>
        <begin position="257"/>
        <end position="277"/>
    </location>
</feature>
<gene>
    <name evidence="13" type="primary">kup</name>
    <name evidence="16" type="ORF">DFR46_0683</name>
</gene>
<keyword evidence="9 13" id="KW-0630">Potassium</keyword>
<keyword evidence="11 13" id="KW-0406">Ion transport</keyword>
<feature type="transmembrane region" description="Helical" evidence="13">
    <location>
        <begin position="58"/>
        <end position="80"/>
    </location>
</feature>
<feature type="domain" description="K+ potassium transporter integral membrane" evidence="14">
    <location>
        <begin position="24"/>
        <end position="476"/>
    </location>
</feature>
<feature type="transmembrane region" description="Helical" evidence="13">
    <location>
        <begin position="297"/>
        <end position="325"/>
    </location>
</feature>
<dbReference type="PANTHER" id="PTHR30540">
    <property type="entry name" value="OSMOTIC STRESS POTASSIUM TRANSPORTER"/>
    <property type="match status" value="1"/>
</dbReference>
<evidence type="ECO:0000256" key="3">
    <source>
        <dbReference type="ARBA" id="ARBA00022448"/>
    </source>
</evidence>
<comment type="subcellular location">
    <subcellularLocation>
        <location evidence="13">Cell membrane</location>
        <topology evidence="13">Multi-pass membrane protein</topology>
    </subcellularLocation>
    <subcellularLocation>
        <location evidence="1">Membrane</location>
        <topology evidence="1">Multi-pass membrane protein</topology>
    </subcellularLocation>
</comment>
<keyword evidence="12 13" id="KW-0472">Membrane</keyword>
<keyword evidence="3 13" id="KW-0813">Transport</keyword>
<dbReference type="PANTHER" id="PTHR30540:SF79">
    <property type="entry name" value="LOW AFFINITY POTASSIUM TRANSPORT SYSTEM PROTEIN KUP"/>
    <property type="match status" value="1"/>
</dbReference>
<keyword evidence="17" id="KW-1185">Reference proteome</keyword>
<evidence type="ECO:0000256" key="11">
    <source>
        <dbReference type="ARBA" id="ARBA00023065"/>
    </source>
</evidence>
<sequence length="634" mass="69298">MSDTKPVQSPVGPPSRDQAIVKLAAGAIGIVFGDIGTSPLYAFREAFAGHHPLALNTLHLYGVLSLIFWAMMLVVTIKYVSIIMRADNRGEGGSLALLALMGGRNSGKKWSMGIVMLGIMATALFYGDAMITPAVSVLGAVEGLAVVNPSLRGWIIPIAVFILIFLFLIQRSGTARVGAFFGPIMLFYFLTISILGIISISQNPEILWAFSPHYAAQFFMAEPLKAFLALGAVVLAVTGAEALYADMGHFGRKPIGLSWLVFVLPALILNYMGQGALALRDGEAIFNNPFFNLAPEWFQLPLLIIATLAAVIACQAVITGAFSVTQQAIQLGFMPRLRINHTNAHTIGQIYIPLVNWALMIMVILLVLTFQNVSNLTAAYGVSVTGAMLLDTCLLSVLLFSFWRWNKFWAGLLVALFFVVDGLFFAANLTKIPDGGWVPLAISGVAFLLLTSWAKGRSLIIAQMRETAMPVQVFVKSAAGSATRVPGTAVFMTTSPEGVPHALLHNLKHNKVLHERIVLLTVSILDRPHVSPEDRVHCEALGSGFYRIILRYGFMQDTNVPEALEKITTCGPAFRMIETSFFLARQTLLSSDKPKMAPWREKLFAWMLRNAETAMQFFRLPPNRVVELGSQIEI</sequence>
<organism evidence="16 17">
    <name type="scientific">Parasphingopyxis lamellibrachiae</name>
    <dbReference type="NCBI Taxonomy" id="680125"/>
    <lineage>
        <taxon>Bacteria</taxon>
        <taxon>Pseudomonadati</taxon>
        <taxon>Pseudomonadota</taxon>
        <taxon>Alphaproteobacteria</taxon>
        <taxon>Sphingomonadales</taxon>
        <taxon>Sphingomonadaceae</taxon>
        <taxon>Parasphingopyxis</taxon>
    </lineage>
</organism>
<feature type="transmembrane region" description="Helical" evidence="13">
    <location>
        <begin position="110"/>
        <end position="131"/>
    </location>
</feature>
<evidence type="ECO:0000256" key="7">
    <source>
        <dbReference type="ARBA" id="ARBA00022692"/>
    </source>
</evidence>
<dbReference type="OrthoDB" id="9805577at2"/>
<evidence type="ECO:0000256" key="8">
    <source>
        <dbReference type="ARBA" id="ARBA00022847"/>
    </source>
</evidence>
<evidence type="ECO:0000256" key="1">
    <source>
        <dbReference type="ARBA" id="ARBA00004141"/>
    </source>
</evidence>
<comment type="function">
    <text evidence="13">Transport of potassium into the cell. Likely operates as a K(+):H(+) symporter.</text>
</comment>
<dbReference type="HAMAP" id="MF_01522">
    <property type="entry name" value="Kup"/>
    <property type="match status" value="1"/>
</dbReference>
<feature type="transmembrane region" description="Helical" evidence="13">
    <location>
        <begin position="151"/>
        <end position="168"/>
    </location>
</feature>
<dbReference type="GO" id="GO:0015079">
    <property type="term" value="F:potassium ion transmembrane transporter activity"/>
    <property type="evidence" value="ECO:0007669"/>
    <property type="project" value="UniProtKB-UniRule"/>
</dbReference>
<dbReference type="InterPro" id="IPR023051">
    <property type="entry name" value="Kup"/>
</dbReference>
<dbReference type="Pfam" id="PF02705">
    <property type="entry name" value="K_trans"/>
    <property type="match status" value="1"/>
</dbReference>
<evidence type="ECO:0000256" key="12">
    <source>
        <dbReference type="ARBA" id="ARBA00023136"/>
    </source>
</evidence>
<dbReference type="InterPro" id="IPR003855">
    <property type="entry name" value="K+_transporter"/>
</dbReference>
<keyword evidence="5" id="KW-0997">Cell inner membrane</keyword>
<dbReference type="InterPro" id="IPR053952">
    <property type="entry name" value="K_trans_C"/>
</dbReference>
<evidence type="ECO:0000259" key="14">
    <source>
        <dbReference type="Pfam" id="PF02705"/>
    </source>
</evidence>
<dbReference type="GO" id="GO:0005886">
    <property type="term" value="C:plasma membrane"/>
    <property type="evidence" value="ECO:0007669"/>
    <property type="project" value="UniProtKB-SubCell"/>
</dbReference>
<reference evidence="16 17" key="1">
    <citation type="submission" date="2018-07" db="EMBL/GenBank/DDBJ databases">
        <title>Genomic Encyclopedia of Type Strains, Phase IV (KMG-IV): sequencing the most valuable type-strain genomes for metagenomic binning, comparative biology and taxonomic classification.</title>
        <authorList>
            <person name="Goeker M."/>
        </authorList>
    </citation>
    <scope>NUCLEOTIDE SEQUENCE [LARGE SCALE GENOMIC DNA]</scope>
    <source>
        <strain evidence="16 17">DSM 26725</strain>
    </source>
</reference>